<dbReference type="InterPro" id="IPR018644">
    <property type="entry name" value="DUF2071"/>
</dbReference>
<organism evidence="1 2">
    <name type="scientific">Flectobacillus roseus</name>
    <dbReference type="NCBI Taxonomy" id="502259"/>
    <lineage>
        <taxon>Bacteria</taxon>
        <taxon>Pseudomonadati</taxon>
        <taxon>Bacteroidota</taxon>
        <taxon>Cytophagia</taxon>
        <taxon>Cytophagales</taxon>
        <taxon>Flectobacillaceae</taxon>
        <taxon>Flectobacillus</taxon>
    </lineage>
</organism>
<reference evidence="1 2" key="1">
    <citation type="submission" date="2023-05" db="EMBL/GenBank/DDBJ databases">
        <title>Novel species of genus Flectobacillus isolated from stream in China.</title>
        <authorList>
            <person name="Lu H."/>
        </authorList>
    </citation>
    <scope>NUCLEOTIDE SEQUENCE [LARGE SCALE GENOMIC DNA]</scope>
    <source>
        <strain evidence="1 2">KCTC 42575</strain>
    </source>
</reference>
<protein>
    <submittedName>
        <fullName evidence="1">DUF2071 domain-containing protein</fullName>
    </submittedName>
</protein>
<sequence>MNIFKKLQSHPFPVEAFFNKSVVVTCAVEKSILEKLIPAPLQLDTFQNNWGFVAMALVETQNLRPKGFPAFLGNDFTLIGYRIFVRYTNEKGKSLRGLFILKSETDKRKMEFLGNIFTNYKYETIDIQNTTRQNSILFQSKLGGFKIQYHEEDVSNIVLPSNSPFADWKEARRFAGPLPFTFSVDDVNREVIIVEGKRSFWEPKPIQIQDFSCKYINQLTKNQFQLASGFIVKNIPYEWKAGKIEAYRI</sequence>
<accession>A0ABT6Y4Z3</accession>
<proteinExistence type="predicted"/>
<gene>
    <name evidence="1" type="ORF">QM524_03115</name>
</gene>
<dbReference type="Pfam" id="PF09844">
    <property type="entry name" value="DUF2071"/>
    <property type="match status" value="1"/>
</dbReference>
<dbReference type="RefSeq" id="WP_283343444.1">
    <property type="nucleotide sequence ID" value="NZ_JASHIF010000002.1"/>
</dbReference>
<name>A0ABT6Y4Z3_9BACT</name>
<dbReference type="EMBL" id="JASHIF010000002">
    <property type="protein sequence ID" value="MDI9858193.1"/>
    <property type="molecule type" value="Genomic_DNA"/>
</dbReference>
<evidence type="ECO:0000313" key="2">
    <source>
        <dbReference type="Proteomes" id="UP001236507"/>
    </source>
</evidence>
<dbReference type="Proteomes" id="UP001236507">
    <property type="component" value="Unassembled WGS sequence"/>
</dbReference>
<comment type="caution">
    <text evidence="1">The sequence shown here is derived from an EMBL/GenBank/DDBJ whole genome shotgun (WGS) entry which is preliminary data.</text>
</comment>
<keyword evidence="2" id="KW-1185">Reference proteome</keyword>
<evidence type="ECO:0000313" key="1">
    <source>
        <dbReference type="EMBL" id="MDI9858193.1"/>
    </source>
</evidence>